<dbReference type="PANTHER" id="PTHR30006">
    <property type="entry name" value="THIAMINE-BINDING PERIPLASMIC PROTEIN-RELATED"/>
    <property type="match status" value="1"/>
</dbReference>
<dbReference type="EMBL" id="DRGN01000344">
    <property type="protein sequence ID" value="HEU03370.1"/>
    <property type="molecule type" value="Genomic_DNA"/>
</dbReference>
<dbReference type="PANTHER" id="PTHR30006:SF25">
    <property type="entry name" value="PHOSPHOGLYCERATE TRANSPORT REGULATORY PROTEIN PGTC"/>
    <property type="match status" value="1"/>
</dbReference>
<keyword evidence="1 3" id="KW-0732">Signal</keyword>
<feature type="chain" id="PRO_5038604999" evidence="3">
    <location>
        <begin position="29"/>
        <end position="365"/>
    </location>
</feature>
<proteinExistence type="predicted"/>
<dbReference type="GO" id="GO:0030288">
    <property type="term" value="C:outer membrane-bounded periplasmic space"/>
    <property type="evidence" value="ECO:0007669"/>
    <property type="project" value="TreeGrafter"/>
</dbReference>
<dbReference type="Proteomes" id="UP000885680">
    <property type="component" value="Unassembled WGS sequence"/>
</dbReference>
<dbReference type="Pfam" id="PF13416">
    <property type="entry name" value="SBP_bac_8"/>
    <property type="match status" value="1"/>
</dbReference>
<name>A0A9C9NL73_9HYPH</name>
<protein>
    <submittedName>
        <fullName evidence="4">ABC transporter substrate-binding protein</fullName>
    </submittedName>
</protein>
<sequence>MSFPRTDRVGLLLLGLLAGSLCTGAARAGETRFASIGPQTGELTIASVTDLAVISPLLEAFHARQPGLSITYIEETSLDLDRAVRTACDAGRFFADLVVSSAIAEQVRLVNDGCSQPLTAPIPTDFPAWAKWRRELVGLTFEPAVIVYNRTAIAPDEVPRSRFELVDLLRQSDRFLGRVGTYDIEKSGVGYLFAFEDATLASTWGRLLENLGRNRAQLFCCTADILDRVADGRLDIGYNVLGSYALGRQERDDRFGIVYPSDYTLTLSRAAFVPRHAENAEMGNAFIAFTVSPEGQQLLSGASNLFAPGSGPLVLAGSVEGAAADATLEAFRPIALTPALLASLDRAKRALFLGEWRKAFGKGAE</sequence>
<gene>
    <name evidence="4" type="ORF">ENH89_24275</name>
</gene>
<dbReference type="InterPro" id="IPR006059">
    <property type="entry name" value="SBP"/>
</dbReference>
<evidence type="ECO:0000313" key="4">
    <source>
        <dbReference type="EMBL" id="HEU03370.1"/>
    </source>
</evidence>
<evidence type="ECO:0000313" key="5">
    <source>
        <dbReference type="Proteomes" id="UP000885680"/>
    </source>
</evidence>
<evidence type="ECO:0000256" key="2">
    <source>
        <dbReference type="ARBA" id="ARBA00022764"/>
    </source>
</evidence>
<evidence type="ECO:0000256" key="3">
    <source>
        <dbReference type="SAM" id="SignalP"/>
    </source>
</evidence>
<reference evidence="4" key="1">
    <citation type="journal article" date="2020" name="mSystems">
        <title>Genome- and Community-Level Interaction Insights into Carbon Utilization and Element Cycling Functions of Hydrothermarchaeota in Hydrothermal Sediment.</title>
        <authorList>
            <person name="Zhou Z."/>
            <person name="Liu Y."/>
            <person name="Xu W."/>
            <person name="Pan J."/>
            <person name="Luo Z.H."/>
            <person name="Li M."/>
        </authorList>
    </citation>
    <scope>NUCLEOTIDE SEQUENCE</scope>
    <source>
        <strain evidence="4">HyVt-347</strain>
    </source>
</reference>
<dbReference type="AlphaFoldDB" id="A0A9C9NL73"/>
<comment type="caution">
    <text evidence="4">The sequence shown here is derived from an EMBL/GenBank/DDBJ whole genome shotgun (WGS) entry which is preliminary data.</text>
</comment>
<keyword evidence="2" id="KW-0574">Periplasm</keyword>
<organism evidence="4 5">
    <name type="scientific">Aurantimonas coralicida</name>
    <dbReference type="NCBI Taxonomy" id="182270"/>
    <lineage>
        <taxon>Bacteria</taxon>
        <taxon>Pseudomonadati</taxon>
        <taxon>Pseudomonadota</taxon>
        <taxon>Alphaproteobacteria</taxon>
        <taxon>Hyphomicrobiales</taxon>
        <taxon>Aurantimonadaceae</taxon>
        <taxon>Aurantimonas</taxon>
    </lineage>
</organism>
<dbReference type="Gene3D" id="3.40.190.10">
    <property type="entry name" value="Periplasmic binding protein-like II"/>
    <property type="match status" value="2"/>
</dbReference>
<evidence type="ECO:0000256" key="1">
    <source>
        <dbReference type="ARBA" id="ARBA00022729"/>
    </source>
</evidence>
<accession>A0A9C9NL73</accession>
<dbReference type="SUPFAM" id="SSF53850">
    <property type="entry name" value="Periplasmic binding protein-like II"/>
    <property type="match status" value="1"/>
</dbReference>
<feature type="signal peptide" evidence="3">
    <location>
        <begin position="1"/>
        <end position="28"/>
    </location>
</feature>